<accession>A0A6A3BQX2</accession>
<name>A0A6A3BQX2_HIBSY</name>
<dbReference type="AlphaFoldDB" id="A0A6A3BQX2"/>
<evidence type="ECO:0000256" key="1">
    <source>
        <dbReference type="SAM" id="MobiDB-lite"/>
    </source>
</evidence>
<evidence type="ECO:0000313" key="3">
    <source>
        <dbReference type="Proteomes" id="UP000436088"/>
    </source>
</evidence>
<protein>
    <submittedName>
        <fullName evidence="2">Uncharacterized protein</fullName>
    </submittedName>
</protein>
<organism evidence="2 3">
    <name type="scientific">Hibiscus syriacus</name>
    <name type="common">Rose of Sharon</name>
    <dbReference type="NCBI Taxonomy" id="106335"/>
    <lineage>
        <taxon>Eukaryota</taxon>
        <taxon>Viridiplantae</taxon>
        <taxon>Streptophyta</taxon>
        <taxon>Embryophyta</taxon>
        <taxon>Tracheophyta</taxon>
        <taxon>Spermatophyta</taxon>
        <taxon>Magnoliopsida</taxon>
        <taxon>eudicotyledons</taxon>
        <taxon>Gunneridae</taxon>
        <taxon>Pentapetalae</taxon>
        <taxon>rosids</taxon>
        <taxon>malvids</taxon>
        <taxon>Malvales</taxon>
        <taxon>Malvaceae</taxon>
        <taxon>Malvoideae</taxon>
        <taxon>Hibiscus</taxon>
    </lineage>
</organism>
<evidence type="ECO:0000313" key="2">
    <source>
        <dbReference type="EMBL" id="KAE8717279.1"/>
    </source>
</evidence>
<proteinExistence type="predicted"/>
<dbReference type="EMBL" id="VEPZ02000826">
    <property type="protein sequence ID" value="KAE8717279.1"/>
    <property type="molecule type" value="Genomic_DNA"/>
</dbReference>
<keyword evidence="3" id="KW-1185">Reference proteome</keyword>
<feature type="region of interest" description="Disordered" evidence="1">
    <location>
        <begin position="1"/>
        <end position="37"/>
    </location>
</feature>
<dbReference type="Proteomes" id="UP000436088">
    <property type="component" value="Unassembled WGS sequence"/>
</dbReference>
<reference evidence="2" key="1">
    <citation type="submission" date="2019-09" db="EMBL/GenBank/DDBJ databases">
        <title>Draft genome information of white flower Hibiscus syriacus.</title>
        <authorList>
            <person name="Kim Y.-M."/>
        </authorList>
    </citation>
    <scope>NUCLEOTIDE SEQUENCE [LARGE SCALE GENOMIC DNA]</scope>
    <source>
        <strain evidence="2">YM2019G1</strain>
    </source>
</reference>
<gene>
    <name evidence="2" type="ORF">F3Y22_tig00110053pilonHSYRG00020</name>
</gene>
<comment type="caution">
    <text evidence="2">The sequence shown here is derived from an EMBL/GenBank/DDBJ whole genome shotgun (WGS) entry which is preliminary data.</text>
</comment>
<feature type="compositionally biased region" description="Basic and acidic residues" evidence="1">
    <location>
        <begin position="10"/>
        <end position="19"/>
    </location>
</feature>
<sequence>MSDNSSEEDAAVKRHDSQHYDVAQAGTNGMHGRLKEPSGHLVGLRLNDGAIREAFNHHGQAKYEEQSECIHAAAGTGPTREEDLGFVAPIGARVRG</sequence>